<gene>
    <name evidence="1" type="ORF">Aam_030_043</name>
</gene>
<dbReference type="EMBL" id="BANC01000030">
    <property type="protein sequence ID" value="GAN79810.1"/>
    <property type="molecule type" value="Genomic_DNA"/>
</dbReference>
<keyword evidence="2" id="KW-1185">Reference proteome</keyword>
<accession>A0A0D6PDH7</accession>
<organism evidence="1 2">
    <name type="scientific">Acidocella aminolytica 101 = DSM 11237</name>
    <dbReference type="NCBI Taxonomy" id="1120923"/>
    <lineage>
        <taxon>Bacteria</taxon>
        <taxon>Pseudomonadati</taxon>
        <taxon>Pseudomonadota</taxon>
        <taxon>Alphaproteobacteria</taxon>
        <taxon>Acetobacterales</taxon>
        <taxon>Acidocellaceae</taxon>
        <taxon>Acidocella</taxon>
    </lineage>
</organism>
<dbReference type="AlphaFoldDB" id="A0A0D6PDH7"/>
<proteinExistence type="predicted"/>
<dbReference type="Proteomes" id="UP000032668">
    <property type="component" value="Unassembled WGS sequence"/>
</dbReference>
<evidence type="ECO:0000313" key="2">
    <source>
        <dbReference type="Proteomes" id="UP000032668"/>
    </source>
</evidence>
<protein>
    <submittedName>
        <fullName evidence="1">Uncharacterized protein</fullName>
    </submittedName>
</protein>
<comment type="caution">
    <text evidence="1">The sequence shown here is derived from an EMBL/GenBank/DDBJ whole genome shotgun (WGS) entry which is preliminary data.</text>
</comment>
<evidence type="ECO:0000313" key="1">
    <source>
        <dbReference type="EMBL" id="GAN79810.1"/>
    </source>
</evidence>
<reference evidence="1 2" key="1">
    <citation type="submission" date="2012-11" db="EMBL/GenBank/DDBJ databases">
        <title>Whole genome sequence of Acidocella aminolytica 101 = DSM 11237.</title>
        <authorList>
            <person name="Azuma Y."/>
            <person name="Higashiura N."/>
            <person name="Hirakawa H."/>
            <person name="Matsushita K."/>
        </authorList>
    </citation>
    <scope>NUCLEOTIDE SEQUENCE [LARGE SCALE GENOMIC DNA]</scope>
    <source>
        <strain evidence="2">101 / DSM 11237</strain>
    </source>
</reference>
<sequence>MTDRAALPDGRKAGAEAMTAAVGVTMKFRSKRLMRRFFHSYKRPCLSAVQLFAWVAEGAALAALSLIVGHFI</sequence>
<name>A0A0D6PDH7_9PROT</name>